<keyword evidence="1" id="KW-0472">Membrane</keyword>
<name>A0A2P7QND8_9SPHN</name>
<protein>
    <recommendedName>
        <fullName evidence="4">DoxX family protein</fullName>
    </recommendedName>
</protein>
<dbReference type="EMBL" id="PXYI01000004">
    <property type="protein sequence ID" value="PSJ39466.1"/>
    <property type="molecule type" value="Genomic_DNA"/>
</dbReference>
<keyword evidence="1" id="KW-0812">Transmembrane</keyword>
<gene>
    <name evidence="2" type="ORF">C7I55_12710</name>
</gene>
<dbReference type="OrthoDB" id="881941at2"/>
<sequence>MFARSLIIRSLYAACLAGATMNHVRSILAQGWLPEHLPWPTAAYWSSLTLLDPLAAFLLFLRPRIGIAGTMAIIASNVVHNLWFVSAHRDTRGFLDAVVNDPFLLSQIAFLVFVGLTARLASPVADRPRAAAHDDRP</sequence>
<evidence type="ECO:0008006" key="4">
    <source>
        <dbReference type="Google" id="ProtNLM"/>
    </source>
</evidence>
<evidence type="ECO:0000256" key="1">
    <source>
        <dbReference type="SAM" id="Phobius"/>
    </source>
</evidence>
<keyword evidence="1" id="KW-1133">Transmembrane helix</keyword>
<feature type="transmembrane region" description="Helical" evidence="1">
    <location>
        <begin position="103"/>
        <end position="121"/>
    </location>
</feature>
<feature type="transmembrane region" description="Helical" evidence="1">
    <location>
        <begin position="42"/>
        <end position="60"/>
    </location>
</feature>
<dbReference type="Proteomes" id="UP000241167">
    <property type="component" value="Unassembled WGS sequence"/>
</dbReference>
<dbReference type="RefSeq" id="WP_106513367.1">
    <property type="nucleotide sequence ID" value="NZ_PXYI01000004.1"/>
</dbReference>
<organism evidence="2 3">
    <name type="scientific">Allosphingosinicella deserti</name>
    <dbReference type="NCBI Taxonomy" id="2116704"/>
    <lineage>
        <taxon>Bacteria</taxon>
        <taxon>Pseudomonadati</taxon>
        <taxon>Pseudomonadota</taxon>
        <taxon>Alphaproteobacteria</taxon>
        <taxon>Sphingomonadales</taxon>
        <taxon>Sphingomonadaceae</taxon>
        <taxon>Allosphingosinicella</taxon>
    </lineage>
</organism>
<evidence type="ECO:0000313" key="2">
    <source>
        <dbReference type="EMBL" id="PSJ39466.1"/>
    </source>
</evidence>
<reference evidence="2 3" key="1">
    <citation type="submission" date="2018-03" db="EMBL/GenBank/DDBJ databases">
        <title>The draft genome of Sphingosinicella sp. GL-C-18.</title>
        <authorList>
            <person name="Liu L."/>
            <person name="Li L."/>
            <person name="Liang L."/>
            <person name="Zhang X."/>
            <person name="Wang T."/>
        </authorList>
    </citation>
    <scope>NUCLEOTIDE SEQUENCE [LARGE SCALE GENOMIC DNA]</scope>
    <source>
        <strain evidence="2 3">GL-C-18</strain>
    </source>
</reference>
<proteinExistence type="predicted"/>
<comment type="caution">
    <text evidence="2">The sequence shown here is derived from an EMBL/GenBank/DDBJ whole genome shotgun (WGS) entry which is preliminary data.</text>
</comment>
<feature type="transmembrane region" description="Helical" evidence="1">
    <location>
        <begin position="65"/>
        <end position="83"/>
    </location>
</feature>
<dbReference type="AlphaFoldDB" id="A0A2P7QND8"/>
<accession>A0A2P7QND8</accession>
<evidence type="ECO:0000313" key="3">
    <source>
        <dbReference type="Proteomes" id="UP000241167"/>
    </source>
</evidence>
<keyword evidence="3" id="KW-1185">Reference proteome</keyword>